<proteinExistence type="inferred from homology"/>
<evidence type="ECO:0000256" key="13">
    <source>
        <dbReference type="RuleBase" id="RU003515"/>
    </source>
</evidence>
<reference evidence="16" key="2">
    <citation type="submission" date="2022-04" db="EMBL/GenBank/DDBJ databases">
        <title>Sequencing and genomic assembly of Halococcus dombrowskii.</title>
        <authorList>
            <person name="Lim S.W."/>
            <person name="MacLea K.S."/>
        </authorList>
    </citation>
    <scope>NUCLEOTIDE SEQUENCE</scope>
    <source>
        <strain evidence="16">H4</strain>
    </source>
</reference>
<dbReference type="EMBL" id="CP095005">
    <property type="protein sequence ID" value="UOO95412.1"/>
    <property type="molecule type" value="Genomic_DNA"/>
</dbReference>
<dbReference type="GO" id="GO:0046872">
    <property type="term" value="F:metal ion binding"/>
    <property type="evidence" value="ECO:0007669"/>
    <property type="project" value="UniProtKB-KW"/>
</dbReference>
<evidence type="ECO:0000313" key="17">
    <source>
        <dbReference type="Proteomes" id="UP000830542"/>
    </source>
</evidence>
<dbReference type="GeneID" id="71760496"/>
<keyword evidence="10 12" id="KW-0378">Hydrolase</keyword>
<evidence type="ECO:0000256" key="1">
    <source>
        <dbReference type="ARBA" id="ARBA00000077"/>
    </source>
</evidence>
<accession>A0AAV3SLY6</accession>
<dbReference type="GO" id="GO:0032299">
    <property type="term" value="C:ribonuclease H2 complex"/>
    <property type="evidence" value="ECO:0007669"/>
    <property type="project" value="TreeGrafter"/>
</dbReference>
<feature type="binding site" evidence="12">
    <location>
        <position position="98"/>
    </location>
    <ligand>
        <name>a divalent metal cation</name>
        <dbReference type="ChEBI" id="CHEBI:60240"/>
    </ligand>
</feature>
<dbReference type="GO" id="GO:0005737">
    <property type="term" value="C:cytoplasm"/>
    <property type="evidence" value="ECO:0007669"/>
    <property type="project" value="UniProtKB-SubCell"/>
</dbReference>
<keyword evidence="6" id="KW-0963">Cytoplasm</keyword>
<evidence type="ECO:0000256" key="6">
    <source>
        <dbReference type="ARBA" id="ARBA00022490"/>
    </source>
</evidence>
<evidence type="ECO:0000256" key="4">
    <source>
        <dbReference type="ARBA" id="ARBA00004496"/>
    </source>
</evidence>
<dbReference type="GO" id="GO:0004523">
    <property type="term" value="F:RNA-DNA hybrid ribonuclease activity"/>
    <property type="evidence" value="ECO:0007669"/>
    <property type="project" value="UniProtKB-UniRule"/>
</dbReference>
<dbReference type="EMBL" id="BAAADN010000089">
    <property type="protein sequence ID" value="GAA0476930.1"/>
    <property type="molecule type" value="Genomic_DNA"/>
</dbReference>
<keyword evidence="11" id="KW-0464">Manganese</keyword>
<comment type="cofactor">
    <cofactor evidence="12">
        <name>Mn(2+)</name>
        <dbReference type="ChEBI" id="CHEBI:29035"/>
    </cofactor>
    <cofactor evidence="12">
        <name>Mg(2+)</name>
        <dbReference type="ChEBI" id="CHEBI:18420"/>
    </cofactor>
    <text evidence="12">Manganese or magnesium. Binds 1 divalent metal ion per monomer in the absence of substrate. May bind a second metal ion after substrate binding.</text>
</comment>
<keyword evidence="7 12" id="KW-0540">Nuclease</keyword>
<comment type="similarity">
    <text evidence="5 13">Belongs to the RNase HII family.</text>
</comment>
<evidence type="ECO:0000313" key="15">
    <source>
        <dbReference type="EMBL" id="GAA0476930.1"/>
    </source>
</evidence>
<evidence type="ECO:0000259" key="14">
    <source>
        <dbReference type="PROSITE" id="PS51975"/>
    </source>
</evidence>
<comment type="cofactor">
    <cofactor evidence="2">
        <name>Mg(2+)</name>
        <dbReference type="ChEBI" id="CHEBI:18420"/>
    </cofactor>
</comment>
<keyword evidence="8 12" id="KW-0479">Metal-binding</keyword>
<dbReference type="FunFam" id="1.10.10.460:FF:000001">
    <property type="entry name" value="Ribonuclease"/>
    <property type="match status" value="1"/>
</dbReference>
<dbReference type="InterPro" id="IPR036397">
    <property type="entry name" value="RNaseH_sf"/>
</dbReference>
<dbReference type="KEGG" id="hdo:MUK72_01570"/>
<dbReference type="Proteomes" id="UP000830542">
    <property type="component" value="Chromosome"/>
</dbReference>
<dbReference type="AlphaFoldDB" id="A0AAV3SLY6"/>
<dbReference type="GO" id="GO:0043137">
    <property type="term" value="P:DNA replication, removal of RNA primer"/>
    <property type="evidence" value="ECO:0007669"/>
    <property type="project" value="TreeGrafter"/>
</dbReference>
<evidence type="ECO:0000256" key="12">
    <source>
        <dbReference type="PROSITE-ProRule" id="PRU01319"/>
    </source>
</evidence>
<comment type="subcellular location">
    <subcellularLocation>
        <location evidence="4">Cytoplasm</location>
    </subcellularLocation>
</comment>
<dbReference type="NCBIfam" id="TIGR00729">
    <property type="entry name" value="ribonuclease HII"/>
    <property type="match status" value="1"/>
</dbReference>
<feature type="binding site" evidence="12">
    <location>
        <position position="5"/>
    </location>
    <ligand>
        <name>a divalent metal cation</name>
        <dbReference type="ChEBI" id="CHEBI:60240"/>
    </ligand>
</feature>
<reference evidence="15" key="3">
    <citation type="submission" date="2023-12" db="EMBL/GenBank/DDBJ databases">
        <authorList>
            <person name="Sun Q."/>
            <person name="Inoue M."/>
        </authorList>
    </citation>
    <scope>NUCLEOTIDE SEQUENCE</scope>
    <source>
        <strain evidence="15">JCM 12289</strain>
    </source>
</reference>
<dbReference type="Gene3D" id="1.10.10.460">
    <property type="entry name" value="Ribonuclease hii. Domain 2"/>
    <property type="match status" value="1"/>
</dbReference>
<dbReference type="InterPro" id="IPR023160">
    <property type="entry name" value="RNase_HII_hlx-loop-hlx_cap_dom"/>
</dbReference>
<protein>
    <recommendedName>
        <fullName evidence="13">Ribonuclease</fullName>
        <ecNumber evidence="13">3.1.26.4</ecNumber>
    </recommendedName>
</protein>
<evidence type="ECO:0000256" key="9">
    <source>
        <dbReference type="ARBA" id="ARBA00022759"/>
    </source>
</evidence>
<comment type="catalytic activity">
    <reaction evidence="1 12 13">
        <text>Endonucleolytic cleavage to 5'-phosphomonoester.</text>
        <dbReference type="EC" id="3.1.26.4"/>
    </reaction>
</comment>
<feature type="binding site" evidence="12">
    <location>
        <position position="6"/>
    </location>
    <ligand>
        <name>a divalent metal cation</name>
        <dbReference type="ChEBI" id="CHEBI:60240"/>
    </ligand>
</feature>
<keyword evidence="17" id="KW-1185">Reference proteome</keyword>
<dbReference type="PANTHER" id="PTHR10954">
    <property type="entry name" value="RIBONUCLEASE H2 SUBUNIT A"/>
    <property type="match status" value="1"/>
</dbReference>
<evidence type="ECO:0000313" key="18">
    <source>
        <dbReference type="Proteomes" id="UP001500962"/>
    </source>
</evidence>
<dbReference type="GO" id="GO:0006298">
    <property type="term" value="P:mismatch repair"/>
    <property type="evidence" value="ECO:0007669"/>
    <property type="project" value="TreeGrafter"/>
</dbReference>
<dbReference type="Pfam" id="PF01351">
    <property type="entry name" value="RNase_HII"/>
    <property type="match status" value="1"/>
</dbReference>
<evidence type="ECO:0000313" key="16">
    <source>
        <dbReference type="EMBL" id="UOO95412.1"/>
    </source>
</evidence>
<dbReference type="InterPro" id="IPR024567">
    <property type="entry name" value="RNase_HII/HIII_dom"/>
</dbReference>
<feature type="domain" description="RNase H type-2" evidence="14">
    <location>
        <begin position="1"/>
        <end position="203"/>
    </location>
</feature>
<evidence type="ECO:0000256" key="10">
    <source>
        <dbReference type="ARBA" id="ARBA00022801"/>
    </source>
</evidence>
<dbReference type="InterPro" id="IPR001352">
    <property type="entry name" value="RNase_HII/HIII"/>
</dbReference>
<dbReference type="InterPro" id="IPR012337">
    <property type="entry name" value="RNaseH-like_sf"/>
</dbReference>
<dbReference type="GO" id="GO:0003723">
    <property type="term" value="F:RNA binding"/>
    <property type="evidence" value="ECO:0007669"/>
    <property type="project" value="UniProtKB-UniRule"/>
</dbReference>
<keyword evidence="9 12" id="KW-0255">Endonuclease</keyword>
<reference evidence="15" key="1">
    <citation type="journal article" date="2014" name="Int. J. Syst. Evol. Microbiol.">
        <title>Complete genome sequence of Corynebacterium casei LMG S-19264T (=DSM 44701T), isolated from a smear-ripened cheese.</title>
        <authorList>
            <consortium name="US DOE Joint Genome Institute (JGI-PGF)"/>
            <person name="Walter F."/>
            <person name="Albersmeier A."/>
            <person name="Kalinowski J."/>
            <person name="Ruckert C."/>
        </authorList>
    </citation>
    <scope>NUCLEOTIDE SEQUENCE</scope>
    <source>
        <strain evidence="15">JCM 12289</strain>
    </source>
</reference>
<evidence type="ECO:0000256" key="3">
    <source>
        <dbReference type="ARBA" id="ARBA00004065"/>
    </source>
</evidence>
<dbReference type="Proteomes" id="UP001500962">
    <property type="component" value="Unassembled WGS sequence"/>
</dbReference>
<dbReference type="RefSeq" id="WP_244703152.1">
    <property type="nucleotide sequence ID" value="NZ_BAAADN010000089.1"/>
</dbReference>
<dbReference type="EC" id="3.1.26.4" evidence="13"/>
<gene>
    <name evidence="15" type="primary">rnhB</name>
    <name evidence="15" type="ORF">GCM10008985_36580</name>
    <name evidence="16" type="ORF">MUK72_01570</name>
</gene>
<dbReference type="PROSITE" id="PS51975">
    <property type="entry name" value="RNASE_H_2"/>
    <property type="match status" value="1"/>
</dbReference>
<evidence type="ECO:0000256" key="11">
    <source>
        <dbReference type="ARBA" id="ARBA00023211"/>
    </source>
</evidence>
<evidence type="ECO:0000256" key="7">
    <source>
        <dbReference type="ARBA" id="ARBA00022722"/>
    </source>
</evidence>
<dbReference type="PANTHER" id="PTHR10954:SF23">
    <property type="entry name" value="RIBONUCLEASE"/>
    <property type="match status" value="1"/>
</dbReference>
<dbReference type="Gene3D" id="3.30.420.10">
    <property type="entry name" value="Ribonuclease H-like superfamily/Ribonuclease H"/>
    <property type="match status" value="1"/>
</dbReference>
<organism evidence="15 18">
    <name type="scientific">Halococcus dombrowskii</name>
    <dbReference type="NCBI Taxonomy" id="179637"/>
    <lineage>
        <taxon>Archaea</taxon>
        <taxon>Methanobacteriati</taxon>
        <taxon>Methanobacteriota</taxon>
        <taxon>Stenosarchaea group</taxon>
        <taxon>Halobacteria</taxon>
        <taxon>Halobacteriales</taxon>
        <taxon>Halococcaceae</taxon>
        <taxon>Halococcus</taxon>
    </lineage>
</organism>
<dbReference type="InterPro" id="IPR004649">
    <property type="entry name" value="RNase_H2_suA"/>
</dbReference>
<name>A0AAV3SLY6_HALDO</name>
<evidence type="ECO:0000256" key="5">
    <source>
        <dbReference type="ARBA" id="ARBA00007383"/>
    </source>
</evidence>
<dbReference type="CDD" id="cd07180">
    <property type="entry name" value="RNase_HII_archaea_like"/>
    <property type="match status" value="1"/>
</dbReference>
<evidence type="ECO:0000256" key="2">
    <source>
        <dbReference type="ARBA" id="ARBA00001946"/>
    </source>
</evidence>
<sequence length="209" mass="21671">MFGVDEAGRGPVLGSLFVACVSADAAALPDGIDDSKRLTPARREALAAELRADERVTIAVSEVTPNEIDDGSLNALTVAAMADTIDCATAVGESGVVDACDTDAARFGRRVRAETATDVELAAEHGADESHDHVGAASIVAKVARDAHVADLAAEHGAIGSGYPGDGTTREFLREYVREHGGLPPFARASWKTSRDVLEAANQSALADF</sequence>
<dbReference type="SUPFAM" id="SSF53098">
    <property type="entry name" value="Ribonuclease H-like"/>
    <property type="match status" value="1"/>
</dbReference>
<comment type="function">
    <text evidence="3 13">Endonuclease that specifically degrades the RNA of RNA-DNA hybrids.</text>
</comment>
<evidence type="ECO:0000256" key="8">
    <source>
        <dbReference type="ARBA" id="ARBA00022723"/>
    </source>
</evidence>